<accession>A0A3B3WM44</accession>
<protein>
    <submittedName>
        <fullName evidence="1">Uncharacterized protein</fullName>
    </submittedName>
</protein>
<proteinExistence type="predicted"/>
<keyword evidence="2" id="KW-1185">Reference proteome</keyword>
<reference evidence="1" key="2">
    <citation type="submission" date="2025-09" db="UniProtKB">
        <authorList>
            <consortium name="Ensembl"/>
        </authorList>
    </citation>
    <scope>IDENTIFICATION</scope>
</reference>
<reference evidence="1" key="1">
    <citation type="submission" date="2025-08" db="UniProtKB">
        <authorList>
            <consortium name="Ensembl"/>
        </authorList>
    </citation>
    <scope>IDENTIFICATION</scope>
</reference>
<dbReference type="AlphaFoldDB" id="A0A3B3WM44"/>
<dbReference type="Proteomes" id="UP000261480">
    <property type="component" value="Unplaced"/>
</dbReference>
<evidence type="ECO:0000313" key="1">
    <source>
        <dbReference type="Ensembl" id="ENSPMEP00000003873.1"/>
    </source>
</evidence>
<sequence length="82" mass="9277">MTPRLVPVGAHVEALVSHLQPPRWTLCAGYGCLEKRSVLIMSNSYHRNPWTSRIIQRCSFFKHAHTSAVRKQKVPAVSFTCS</sequence>
<dbReference type="Ensembl" id="ENSPMET00000010136.1">
    <property type="protein sequence ID" value="ENSPMEP00000003873.1"/>
    <property type="gene ID" value="ENSPMEG00000005068.1"/>
</dbReference>
<name>A0A3B3WM44_9TELE</name>
<organism evidence="1 2">
    <name type="scientific">Poecilia mexicana</name>
    <dbReference type="NCBI Taxonomy" id="48701"/>
    <lineage>
        <taxon>Eukaryota</taxon>
        <taxon>Metazoa</taxon>
        <taxon>Chordata</taxon>
        <taxon>Craniata</taxon>
        <taxon>Vertebrata</taxon>
        <taxon>Euteleostomi</taxon>
        <taxon>Actinopterygii</taxon>
        <taxon>Neopterygii</taxon>
        <taxon>Teleostei</taxon>
        <taxon>Neoteleostei</taxon>
        <taxon>Acanthomorphata</taxon>
        <taxon>Ovalentaria</taxon>
        <taxon>Atherinomorphae</taxon>
        <taxon>Cyprinodontiformes</taxon>
        <taxon>Poeciliidae</taxon>
        <taxon>Poeciliinae</taxon>
        <taxon>Poecilia</taxon>
    </lineage>
</organism>
<evidence type="ECO:0000313" key="2">
    <source>
        <dbReference type="Proteomes" id="UP000261480"/>
    </source>
</evidence>